<keyword evidence="2" id="KW-1185">Reference proteome</keyword>
<evidence type="ECO:0000313" key="1">
    <source>
        <dbReference type="EMBL" id="KAI6293620.1"/>
    </source>
</evidence>
<accession>A0ABQ8N9V3</accession>
<reference evidence="1" key="1">
    <citation type="submission" date="2021-01" db="EMBL/GenBank/DDBJ databases">
        <title>Deciphering the adaptive evolutionary patterns associated with biogeogrpahic diversity in the finger millet blast pathogen Magnaporthe oryzae in Eastern Africa.</title>
        <authorList>
            <person name="Onyema G."/>
            <person name="Shittu T.A."/>
            <person name="Dodsworth S."/>
            <person name="Devilliers S."/>
            <person name="Muthumeenakshi S."/>
            <person name="Sreenivasaprasad S."/>
        </authorList>
    </citation>
    <scope>NUCLEOTIDE SEQUENCE</scope>
    <source>
        <strain evidence="1">D15/s37</strain>
    </source>
</reference>
<evidence type="ECO:0000313" key="2">
    <source>
        <dbReference type="Proteomes" id="UP001059893"/>
    </source>
</evidence>
<organism evidence="1 2">
    <name type="scientific">Pyricularia grisea</name>
    <name type="common">Crabgrass-specific blast fungus</name>
    <name type="synonym">Magnaporthe grisea</name>
    <dbReference type="NCBI Taxonomy" id="148305"/>
    <lineage>
        <taxon>Eukaryota</taxon>
        <taxon>Fungi</taxon>
        <taxon>Dikarya</taxon>
        <taxon>Ascomycota</taxon>
        <taxon>Pezizomycotina</taxon>
        <taxon>Sordariomycetes</taxon>
        <taxon>Sordariomycetidae</taxon>
        <taxon>Magnaporthales</taxon>
        <taxon>Pyriculariaceae</taxon>
        <taxon>Pyricularia</taxon>
    </lineage>
</organism>
<sequence length="97" mass="10517">MTYQRGDGRLALTSTRGHPAEIGHIAQTFGPGKNKNHRKTSAGLTKIRNGGPHAALAQSGRWCFCISRAKAAPFGFVTSLKACWIYLLNAKATYEGR</sequence>
<proteinExistence type="predicted"/>
<protein>
    <submittedName>
        <fullName evidence="1">Uncharacterized protein</fullName>
    </submittedName>
</protein>
<comment type="caution">
    <text evidence="1">The sequence shown here is derived from an EMBL/GenBank/DDBJ whole genome shotgun (WGS) entry which is preliminary data.</text>
</comment>
<name>A0ABQ8N9V3_PYRGI</name>
<dbReference type="EMBL" id="JABSND010000233">
    <property type="protein sequence ID" value="KAI6293620.1"/>
    <property type="molecule type" value="Genomic_DNA"/>
</dbReference>
<dbReference type="Proteomes" id="UP001059893">
    <property type="component" value="Unassembled WGS sequence"/>
</dbReference>
<gene>
    <name evidence="1" type="ORF">MCOR33_008995</name>
</gene>